<protein>
    <submittedName>
        <fullName evidence="3">Uncharacterized protein</fullName>
    </submittedName>
</protein>
<feature type="compositionally biased region" description="Acidic residues" evidence="1">
    <location>
        <begin position="12"/>
        <end position="23"/>
    </location>
</feature>
<evidence type="ECO:0000256" key="1">
    <source>
        <dbReference type="SAM" id="MobiDB-lite"/>
    </source>
</evidence>
<dbReference type="Proteomes" id="UP000887575">
    <property type="component" value="Unassembled WGS sequence"/>
</dbReference>
<dbReference type="WBParaSite" id="MBELARI_LOCUS21113">
    <property type="protein sequence ID" value="MBELARI_LOCUS21113"/>
    <property type="gene ID" value="MBELARI_LOCUS21113"/>
</dbReference>
<name>A0AAF3F413_9BILA</name>
<feature type="region of interest" description="Disordered" evidence="1">
    <location>
        <begin position="1"/>
        <end position="29"/>
    </location>
</feature>
<evidence type="ECO:0000313" key="2">
    <source>
        <dbReference type="Proteomes" id="UP000887575"/>
    </source>
</evidence>
<feature type="compositionally biased region" description="Basic and acidic residues" evidence="1">
    <location>
        <begin position="149"/>
        <end position="176"/>
    </location>
</feature>
<evidence type="ECO:0000313" key="3">
    <source>
        <dbReference type="WBParaSite" id="MBELARI_LOCUS21113"/>
    </source>
</evidence>
<organism evidence="2 3">
    <name type="scientific">Mesorhabditis belari</name>
    <dbReference type="NCBI Taxonomy" id="2138241"/>
    <lineage>
        <taxon>Eukaryota</taxon>
        <taxon>Metazoa</taxon>
        <taxon>Ecdysozoa</taxon>
        <taxon>Nematoda</taxon>
        <taxon>Chromadorea</taxon>
        <taxon>Rhabditida</taxon>
        <taxon>Rhabditina</taxon>
        <taxon>Rhabditomorpha</taxon>
        <taxon>Rhabditoidea</taxon>
        <taxon>Rhabditidae</taxon>
        <taxon>Mesorhabditinae</taxon>
        <taxon>Mesorhabditis</taxon>
    </lineage>
</organism>
<proteinExistence type="predicted"/>
<keyword evidence="2" id="KW-1185">Reference proteome</keyword>
<dbReference type="AlphaFoldDB" id="A0AAF3F413"/>
<feature type="region of interest" description="Disordered" evidence="1">
    <location>
        <begin position="140"/>
        <end position="176"/>
    </location>
</feature>
<reference evidence="3" key="1">
    <citation type="submission" date="2024-02" db="UniProtKB">
        <authorList>
            <consortium name="WormBaseParasite"/>
        </authorList>
    </citation>
    <scope>IDENTIFICATION</scope>
</reference>
<feature type="compositionally biased region" description="Basic and acidic residues" evidence="1">
    <location>
        <begin position="191"/>
        <end position="215"/>
    </location>
</feature>
<accession>A0AAF3F413</accession>
<sequence>MKLVNSRQKFEEPEEPEEPEAPEIPEKPREKLDIRTHWFAPGGQPEFPKLVYSLNYGWKEVYDEEEFRELKITYTAPWGLPGLRWIEVPYTSTKPESRTKVAIPSAFVPLNDEKKDEKMVAVKKVHLRVFAAENDGEFVNIPKNTPEAENEKAEVVEEPKNEDVQDGEKGNAEGKEKQEFIFKNATTTLKMEEVTPKTLEDDKEQNPQKDEKESTSKATTFLGELMGSRTDTCPPITVRGEESEPLYWIVRAHPCNENPLELAKIFTTDDGKSFAYYGRPELVSLKKKKPL</sequence>
<feature type="region of interest" description="Disordered" evidence="1">
    <location>
        <begin position="191"/>
        <end position="238"/>
    </location>
</feature>